<dbReference type="RefSeq" id="WP_168133180.1">
    <property type="nucleotide sequence ID" value="NZ_JAAVJH010000002.1"/>
</dbReference>
<keyword evidence="4" id="KW-1185">Reference proteome</keyword>
<keyword evidence="2" id="KW-0812">Transmembrane</keyword>
<sequence>MLGDSLWAIVVVLGFVILAGALLFAKLGNKRSPQEEARTEAATRDLYRDGAAEDPANRH</sequence>
<dbReference type="EMBL" id="JAAVJH010000002">
    <property type="protein sequence ID" value="NJR77640.1"/>
    <property type="molecule type" value="Genomic_DNA"/>
</dbReference>
<gene>
    <name evidence="3" type="ORF">HBH26_03290</name>
</gene>
<keyword evidence="2" id="KW-0472">Membrane</keyword>
<feature type="compositionally biased region" description="Basic and acidic residues" evidence="1">
    <location>
        <begin position="32"/>
        <end position="59"/>
    </location>
</feature>
<name>A0ABX1CI12_9SPHN</name>
<accession>A0ABX1CI12</accession>
<organism evidence="3 4">
    <name type="scientific">Sphingomonas corticis</name>
    <dbReference type="NCBI Taxonomy" id="2722791"/>
    <lineage>
        <taxon>Bacteria</taxon>
        <taxon>Pseudomonadati</taxon>
        <taxon>Pseudomonadota</taxon>
        <taxon>Alphaproteobacteria</taxon>
        <taxon>Sphingomonadales</taxon>
        <taxon>Sphingomonadaceae</taxon>
        <taxon>Sphingomonas</taxon>
    </lineage>
</organism>
<evidence type="ECO:0008006" key="5">
    <source>
        <dbReference type="Google" id="ProtNLM"/>
    </source>
</evidence>
<dbReference type="Proteomes" id="UP000732399">
    <property type="component" value="Unassembled WGS sequence"/>
</dbReference>
<feature type="region of interest" description="Disordered" evidence="1">
    <location>
        <begin position="30"/>
        <end position="59"/>
    </location>
</feature>
<evidence type="ECO:0000313" key="3">
    <source>
        <dbReference type="EMBL" id="NJR77640.1"/>
    </source>
</evidence>
<reference evidence="3 4" key="1">
    <citation type="submission" date="2020-03" db="EMBL/GenBank/DDBJ databases">
        <authorList>
            <person name="Wang L."/>
            <person name="He N."/>
            <person name="Li Y."/>
            <person name="Fang Y."/>
            <person name="Zhang F."/>
        </authorList>
    </citation>
    <scope>NUCLEOTIDE SEQUENCE [LARGE SCALE GENOMIC DNA]</scope>
    <source>
        <strain evidence="3 4">36D10-4-7</strain>
    </source>
</reference>
<comment type="caution">
    <text evidence="3">The sequence shown here is derived from an EMBL/GenBank/DDBJ whole genome shotgun (WGS) entry which is preliminary data.</text>
</comment>
<evidence type="ECO:0000256" key="1">
    <source>
        <dbReference type="SAM" id="MobiDB-lite"/>
    </source>
</evidence>
<evidence type="ECO:0000313" key="4">
    <source>
        <dbReference type="Proteomes" id="UP000732399"/>
    </source>
</evidence>
<protein>
    <recommendedName>
        <fullName evidence="5">Cbb3-type cytochrome c oxidase subunit 3</fullName>
    </recommendedName>
</protein>
<feature type="transmembrane region" description="Helical" evidence="2">
    <location>
        <begin position="6"/>
        <end position="25"/>
    </location>
</feature>
<proteinExistence type="predicted"/>
<evidence type="ECO:0000256" key="2">
    <source>
        <dbReference type="SAM" id="Phobius"/>
    </source>
</evidence>
<keyword evidence="2" id="KW-1133">Transmembrane helix</keyword>